<dbReference type="PRINTS" id="PR00069">
    <property type="entry name" value="ALDKETRDTASE"/>
</dbReference>
<dbReference type="Proteomes" id="UP001211987">
    <property type="component" value="Unassembled WGS sequence"/>
</dbReference>
<dbReference type="Gene3D" id="3.20.20.100">
    <property type="entry name" value="NADP-dependent oxidoreductase domain"/>
    <property type="match status" value="1"/>
</dbReference>
<dbReference type="GO" id="GO:0005829">
    <property type="term" value="C:cytosol"/>
    <property type="evidence" value="ECO:0007669"/>
    <property type="project" value="TreeGrafter"/>
</dbReference>
<sequence>MEYYNLPQTNLKVSKVALGCMRIASKTPEEVENLVLESLKAGINFFDHADIYGGGKSEELFGKVLQKHPELRKEMIIQSKCGIRPGICFDFSKEYILASVDNILSRLQTDYLDILLLHRPDALMDPQEVSEAFDELYQAGKVRYFGVSNQNPGQIELLKKYCKQPIIINQLQFGPAHAQMIDSGIYANMDEGIDHDGDILNYCRLNDITIQPWSTIRSSLSEDTFIDNPKYPKLNEQLDKLADKYNVSKVAIVTAWILRHPAQMQPIAGTTSIKNMLDTIKGVEVKLTREEWYAIYTAEDKPLP</sequence>
<dbReference type="InterPro" id="IPR023210">
    <property type="entry name" value="NADP_OxRdtase_dom"/>
</dbReference>
<gene>
    <name evidence="3" type="primary">ydhF</name>
    <name evidence="3" type="ORF">CRLFYP8_01363</name>
    <name evidence="2" type="ORF">PM738_05670</name>
</gene>
<dbReference type="RefSeq" id="WP_156635138.1">
    <property type="nucleotide sequence ID" value="NZ_CACRTL010000008.1"/>
</dbReference>
<reference evidence="2" key="2">
    <citation type="submission" date="2023-01" db="EMBL/GenBank/DDBJ databases">
        <title>Human gut microbiome strain richness.</title>
        <authorList>
            <person name="Chen-Liaw A."/>
        </authorList>
    </citation>
    <scope>NUCLEOTIDE SEQUENCE</scope>
    <source>
        <strain evidence="2">1001217st2_G6_1001217B_191108</strain>
    </source>
</reference>
<evidence type="ECO:0000313" key="2">
    <source>
        <dbReference type="EMBL" id="MDB7083284.1"/>
    </source>
</evidence>
<dbReference type="SUPFAM" id="SSF51430">
    <property type="entry name" value="NAD(P)-linked oxidoreductase"/>
    <property type="match status" value="1"/>
</dbReference>
<reference evidence="3" key="1">
    <citation type="submission" date="2019-11" db="EMBL/GenBank/DDBJ databases">
        <authorList>
            <person name="Feng L."/>
        </authorList>
    </citation>
    <scope>NUCLEOTIDE SEQUENCE</scope>
    <source>
        <strain evidence="3">CramosumLFYP8</strain>
    </source>
</reference>
<accession>A0A6N2XZI5</accession>
<dbReference type="InterPro" id="IPR020471">
    <property type="entry name" value="AKR"/>
</dbReference>
<dbReference type="AlphaFoldDB" id="A0A6N2XZI5"/>
<dbReference type="InterPro" id="IPR050523">
    <property type="entry name" value="AKR_Detox_Biosynth"/>
</dbReference>
<dbReference type="EMBL" id="CACRTL010000008">
    <property type="protein sequence ID" value="VYT59889.1"/>
    <property type="molecule type" value="Genomic_DNA"/>
</dbReference>
<dbReference type="GO" id="GO:0016491">
    <property type="term" value="F:oxidoreductase activity"/>
    <property type="evidence" value="ECO:0007669"/>
    <property type="project" value="UniProtKB-KW"/>
</dbReference>
<dbReference type="PANTHER" id="PTHR43364:SF1">
    <property type="entry name" value="OXIDOREDUCTASE YDHF"/>
    <property type="match status" value="1"/>
</dbReference>
<evidence type="ECO:0000313" key="3">
    <source>
        <dbReference type="EMBL" id="VYT59889.1"/>
    </source>
</evidence>
<feature type="domain" description="NADP-dependent oxidoreductase" evidence="1">
    <location>
        <begin position="16"/>
        <end position="295"/>
    </location>
</feature>
<keyword evidence="3" id="KW-0560">Oxidoreductase</keyword>
<dbReference type="EC" id="1.-.-.-" evidence="3"/>
<dbReference type="CDD" id="cd19092">
    <property type="entry name" value="AKR_BsYcsN_EcYdhF-like"/>
    <property type="match status" value="1"/>
</dbReference>
<protein>
    <submittedName>
        <fullName evidence="2">Aldo/keto reductase</fullName>
    </submittedName>
    <submittedName>
        <fullName evidence="3">Oxidoreductase YdhF</fullName>
        <ecNumber evidence="3">1.-.-.-</ecNumber>
    </submittedName>
</protein>
<organism evidence="3">
    <name type="scientific">Thomasclavelia ramosa</name>
    <dbReference type="NCBI Taxonomy" id="1547"/>
    <lineage>
        <taxon>Bacteria</taxon>
        <taxon>Bacillati</taxon>
        <taxon>Bacillota</taxon>
        <taxon>Erysipelotrichia</taxon>
        <taxon>Erysipelotrichales</taxon>
        <taxon>Coprobacillaceae</taxon>
        <taxon>Thomasclavelia</taxon>
    </lineage>
</organism>
<name>A0A6N2XZI5_9FIRM</name>
<dbReference type="InterPro" id="IPR036812">
    <property type="entry name" value="NAD(P)_OxRdtase_dom_sf"/>
</dbReference>
<dbReference type="Pfam" id="PF00248">
    <property type="entry name" value="Aldo_ket_red"/>
    <property type="match status" value="1"/>
</dbReference>
<evidence type="ECO:0000259" key="1">
    <source>
        <dbReference type="Pfam" id="PF00248"/>
    </source>
</evidence>
<dbReference type="EMBL" id="JAQLKE010000006">
    <property type="protein sequence ID" value="MDB7083284.1"/>
    <property type="molecule type" value="Genomic_DNA"/>
</dbReference>
<proteinExistence type="predicted"/>
<dbReference type="PANTHER" id="PTHR43364">
    <property type="entry name" value="NADH-SPECIFIC METHYLGLYOXAL REDUCTASE-RELATED"/>
    <property type="match status" value="1"/>
</dbReference>